<gene>
    <name evidence="9" type="primary">rpsL</name>
    <name evidence="9" type="ORF">FZC34_02405</name>
</gene>
<dbReference type="GO" id="GO:0003735">
    <property type="term" value="F:structural constituent of ribosome"/>
    <property type="evidence" value="ECO:0007669"/>
    <property type="project" value="InterPro"/>
</dbReference>
<evidence type="ECO:0000256" key="1">
    <source>
        <dbReference type="ARBA" id="ARBA00003022"/>
    </source>
</evidence>
<comment type="subunit">
    <text evidence="7">Part of the 30S ribosomal subunit. Contacts proteins S8 and S17. May interact with IF1 in the 30S initiation complex.</text>
</comment>
<dbReference type="RefSeq" id="WP_148971866.1">
    <property type="nucleotide sequence ID" value="NZ_CP043316.1"/>
</dbReference>
<dbReference type="Pfam" id="PF00164">
    <property type="entry name" value="Ribosom_S12_S23"/>
    <property type="match status" value="1"/>
</dbReference>
<keyword evidence="3 6" id="KW-0689">Ribosomal protein</keyword>
<dbReference type="PRINTS" id="PR01034">
    <property type="entry name" value="RIBOSOMALS12"/>
</dbReference>
<dbReference type="SUPFAM" id="SSF50249">
    <property type="entry name" value="Nucleic acid-binding proteins"/>
    <property type="match status" value="1"/>
</dbReference>
<dbReference type="GO" id="GO:0006412">
    <property type="term" value="P:translation"/>
    <property type="evidence" value="ECO:0007669"/>
    <property type="project" value="InterPro"/>
</dbReference>
<keyword evidence="4 6" id="KW-0687">Ribonucleoprotein</keyword>
<sequence length="126" mass="13726">MPTLRQLCRKSNGGRQDKASRVKFPALRGSPQRKGTCVKVFNMTPRKPNSAQRKVVRVMLTTGIEVTAAVPGEGHSLQEHSIVLVRGKGPPDLPGVNYRVVRGILDAKGVEARRGARSRYGASKPK</sequence>
<reference evidence="9 10" key="1">
    <citation type="submission" date="2019-08" db="EMBL/GenBank/DDBJ databases">
        <title>Highly reduced genomes of protist endosymbionts show evolutionary convergence.</title>
        <authorList>
            <person name="George E."/>
            <person name="Husnik F."/>
            <person name="Tashyreva D."/>
            <person name="Prokopchuk G."/>
            <person name="Horak A."/>
            <person name="Kwong W.K."/>
            <person name="Lukes J."/>
            <person name="Keeling P.J."/>
        </authorList>
    </citation>
    <scope>NUCLEOTIDE SEQUENCE [LARGE SCALE GENOMIC DNA]</scope>
    <source>
        <strain evidence="9">1604LC</strain>
    </source>
</reference>
<dbReference type="OrthoDB" id="9802366at2"/>
<comment type="function">
    <text evidence="5 7">Interacts with and stabilizes bases of the 16S rRNA that are involved in tRNA selection in the A site and with the mRNA backbone. Located at the interface of the 30S and 50S subunits, it traverses the body of the 30S subunit contacting proteins on the other side and probably holding the rRNA structure together. The combined cluster of proteins S8, S12 and S17 appears to hold together the shoulder and platform of the 30S subunit.</text>
</comment>
<comment type="similarity">
    <text evidence="2 6">Belongs to the universal ribosomal protein uS12 family.</text>
</comment>
<evidence type="ECO:0000256" key="8">
    <source>
        <dbReference type="SAM" id="MobiDB-lite"/>
    </source>
</evidence>
<evidence type="ECO:0000256" key="7">
    <source>
        <dbReference type="RuleBase" id="RU003623"/>
    </source>
</evidence>
<name>A0A5C0UF72_9PROT</name>
<keyword evidence="10" id="KW-1185">Reference proteome</keyword>
<dbReference type="NCBIfam" id="TIGR00981">
    <property type="entry name" value="rpsL_bact"/>
    <property type="match status" value="1"/>
</dbReference>
<keyword evidence="7" id="KW-0820">tRNA-binding</keyword>
<dbReference type="InterPro" id="IPR005679">
    <property type="entry name" value="Ribosomal_uS12_bac"/>
</dbReference>
<dbReference type="GO" id="GO:0000049">
    <property type="term" value="F:tRNA binding"/>
    <property type="evidence" value="ECO:0007669"/>
    <property type="project" value="UniProtKB-KW"/>
</dbReference>
<evidence type="ECO:0000313" key="10">
    <source>
        <dbReference type="Proteomes" id="UP000325004"/>
    </source>
</evidence>
<dbReference type="FunFam" id="2.40.50.140:FF:000099">
    <property type="entry name" value="Ribosomal protein S12, mitochondrial"/>
    <property type="match status" value="1"/>
</dbReference>
<protein>
    <recommendedName>
        <fullName evidence="7">30S ribosomal protein S12</fullName>
    </recommendedName>
</protein>
<keyword evidence="7" id="KW-0694">RNA-binding</keyword>
<dbReference type="GO" id="GO:0019843">
    <property type="term" value="F:rRNA binding"/>
    <property type="evidence" value="ECO:0007669"/>
    <property type="project" value="UniProtKB-KW"/>
</dbReference>
<dbReference type="AlphaFoldDB" id="A0A5C0UF72"/>
<dbReference type="CDD" id="cd03368">
    <property type="entry name" value="Ribosomal_S12"/>
    <property type="match status" value="1"/>
</dbReference>
<evidence type="ECO:0000256" key="2">
    <source>
        <dbReference type="ARBA" id="ARBA00005657"/>
    </source>
</evidence>
<proteinExistence type="inferred from homology"/>
<dbReference type="KEGG" id="cpri:FZC34_02405"/>
<comment type="function">
    <text evidence="1 7">With S4 and S5 plays an important role in translational accuracy.</text>
</comment>
<dbReference type="Gene3D" id="2.40.50.140">
    <property type="entry name" value="Nucleic acid-binding proteins"/>
    <property type="match status" value="1"/>
</dbReference>
<organism evidence="9 10">
    <name type="scientific">Candidatus Cytomitobacter primus</name>
    <dbReference type="NCBI Taxonomy" id="2066024"/>
    <lineage>
        <taxon>Bacteria</taxon>
        <taxon>Pseudomonadati</taxon>
        <taxon>Pseudomonadota</taxon>
        <taxon>Alphaproteobacteria</taxon>
        <taxon>Holosporales</taxon>
        <taxon>Holosporaceae</taxon>
        <taxon>Candidatus Cytomitobacter</taxon>
    </lineage>
</organism>
<evidence type="ECO:0000256" key="3">
    <source>
        <dbReference type="ARBA" id="ARBA00022980"/>
    </source>
</evidence>
<dbReference type="PIRSF" id="PIRSF002133">
    <property type="entry name" value="Ribosomal_S12/S23"/>
    <property type="match status" value="1"/>
</dbReference>
<accession>A0A5C0UF72</accession>
<dbReference type="GO" id="GO:0015935">
    <property type="term" value="C:small ribosomal subunit"/>
    <property type="evidence" value="ECO:0007669"/>
    <property type="project" value="InterPro"/>
</dbReference>
<evidence type="ECO:0000256" key="6">
    <source>
        <dbReference type="RuleBase" id="RU003622"/>
    </source>
</evidence>
<evidence type="ECO:0000313" key="9">
    <source>
        <dbReference type="EMBL" id="QEK38745.1"/>
    </source>
</evidence>
<evidence type="ECO:0000256" key="5">
    <source>
        <dbReference type="ARBA" id="ARBA00024962"/>
    </source>
</evidence>
<dbReference type="InterPro" id="IPR012340">
    <property type="entry name" value="NA-bd_OB-fold"/>
</dbReference>
<dbReference type="EMBL" id="CP043316">
    <property type="protein sequence ID" value="QEK38745.1"/>
    <property type="molecule type" value="Genomic_DNA"/>
</dbReference>
<feature type="region of interest" description="Disordered" evidence="8">
    <location>
        <begin position="1"/>
        <end position="20"/>
    </location>
</feature>
<keyword evidence="7" id="KW-0699">rRNA-binding</keyword>
<evidence type="ECO:0000256" key="4">
    <source>
        <dbReference type="ARBA" id="ARBA00023274"/>
    </source>
</evidence>
<dbReference type="PROSITE" id="PS00055">
    <property type="entry name" value="RIBOSOMAL_S12"/>
    <property type="match status" value="1"/>
</dbReference>
<dbReference type="Proteomes" id="UP000325004">
    <property type="component" value="Chromosome"/>
</dbReference>
<dbReference type="InterPro" id="IPR006032">
    <property type="entry name" value="Ribosomal_uS12"/>
</dbReference>
<dbReference type="PANTHER" id="PTHR11652">
    <property type="entry name" value="30S RIBOSOMAL PROTEIN S12 FAMILY MEMBER"/>
    <property type="match status" value="1"/>
</dbReference>